<evidence type="ECO:0000313" key="1">
    <source>
        <dbReference type="EMBL" id="SKM67924.1"/>
    </source>
</evidence>
<dbReference type="RefSeq" id="WP_016895984.1">
    <property type="nucleotide sequence ID" value="NZ_FVGW01000012.1"/>
</dbReference>
<dbReference type="Proteomes" id="UP000190074">
    <property type="component" value="Unassembled WGS sequence"/>
</dbReference>
<gene>
    <name evidence="1" type="ORF">SAMEA2259716_04761</name>
</gene>
<dbReference type="AlphaFoldDB" id="A0A1T8SI72"/>
<protein>
    <submittedName>
        <fullName evidence="1">Uncharacterized protein</fullName>
    </submittedName>
</protein>
<reference evidence="1 2" key="1">
    <citation type="submission" date="2016-11" db="EMBL/GenBank/DDBJ databases">
        <authorList>
            <consortium name="Pathogen Informatics"/>
        </authorList>
    </citation>
    <scope>NUCLEOTIDE SEQUENCE [LARGE SCALE GENOMIC DNA]</scope>
    <source>
        <strain evidence="1 2">911</strain>
    </source>
</reference>
<name>A0A1T8SI72_9MYCO</name>
<accession>A0A1T8SI72</accession>
<sequence length="84" mass="9135">MSDAQDHGRVALVNGWISNGGTSDVAGPTRECVFRLPGTPAYANVVYALNGAMLWGEGLSPSRERRRFYGIGKTDRFASFLADR</sequence>
<proteinExistence type="predicted"/>
<dbReference type="EMBL" id="FVGW01000012">
    <property type="protein sequence ID" value="SKM67924.1"/>
    <property type="molecule type" value="Genomic_DNA"/>
</dbReference>
<evidence type="ECO:0000313" key="2">
    <source>
        <dbReference type="Proteomes" id="UP000190074"/>
    </source>
</evidence>
<organism evidence="1 2">
    <name type="scientific">Mycobacteroides abscessus subsp. massiliense</name>
    <dbReference type="NCBI Taxonomy" id="1962118"/>
    <lineage>
        <taxon>Bacteria</taxon>
        <taxon>Bacillati</taxon>
        <taxon>Actinomycetota</taxon>
        <taxon>Actinomycetes</taxon>
        <taxon>Mycobacteriales</taxon>
        <taxon>Mycobacteriaceae</taxon>
        <taxon>Mycobacteroides</taxon>
        <taxon>Mycobacteroides abscessus</taxon>
    </lineage>
</organism>